<dbReference type="Gene3D" id="3.50.50.60">
    <property type="entry name" value="FAD/NAD(P)-binding domain"/>
    <property type="match status" value="1"/>
</dbReference>
<dbReference type="Proteomes" id="UP001152888">
    <property type="component" value="Unassembled WGS sequence"/>
</dbReference>
<dbReference type="InterPro" id="IPR036188">
    <property type="entry name" value="FAD/NAD-bd_sf"/>
</dbReference>
<gene>
    <name evidence="3" type="ORF">ACAOBT_LOCUS30838</name>
</gene>
<evidence type="ECO:0000256" key="1">
    <source>
        <dbReference type="ARBA" id="ARBA00010790"/>
    </source>
</evidence>
<dbReference type="EMBL" id="CAKOFQ010007878">
    <property type="protein sequence ID" value="CAH2009401.1"/>
    <property type="molecule type" value="Genomic_DNA"/>
</dbReference>
<feature type="domain" description="Glucose-methanol-choline oxidoreductase N-terminal" evidence="2">
    <location>
        <begin position="2"/>
        <end position="90"/>
    </location>
</feature>
<dbReference type="Pfam" id="PF00732">
    <property type="entry name" value="GMC_oxred_N"/>
    <property type="match status" value="1"/>
</dbReference>
<dbReference type="InterPro" id="IPR012132">
    <property type="entry name" value="GMC_OxRdtase"/>
</dbReference>
<comment type="similarity">
    <text evidence="1">Belongs to the GMC oxidoreductase family.</text>
</comment>
<dbReference type="InterPro" id="IPR000172">
    <property type="entry name" value="GMC_OxRdtase_N"/>
</dbReference>
<accession>A0A9P0MBH2</accession>
<name>A0A9P0MBH2_ACAOB</name>
<proteinExistence type="inferred from homology"/>
<dbReference type="AlphaFoldDB" id="A0A9P0MBH2"/>
<dbReference type="PANTHER" id="PTHR11552:SF226">
    <property type="entry name" value="RE28171P"/>
    <property type="match status" value="1"/>
</dbReference>
<dbReference type="SUPFAM" id="SSF51905">
    <property type="entry name" value="FAD/NAD(P)-binding domain"/>
    <property type="match status" value="1"/>
</dbReference>
<dbReference type="GO" id="GO:0016614">
    <property type="term" value="F:oxidoreductase activity, acting on CH-OH group of donors"/>
    <property type="evidence" value="ECO:0007669"/>
    <property type="project" value="InterPro"/>
</dbReference>
<evidence type="ECO:0000313" key="4">
    <source>
        <dbReference type="Proteomes" id="UP001152888"/>
    </source>
</evidence>
<reference evidence="3" key="1">
    <citation type="submission" date="2022-03" db="EMBL/GenBank/DDBJ databases">
        <authorList>
            <person name="Sayadi A."/>
        </authorList>
    </citation>
    <scope>NUCLEOTIDE SEQUENCE</scope>
</reference>
<keyword evidence="4" id="KW-1185">Reference proteome</keyword>
<dbReference type="GO" id="GO:0050660">
    <property type="term" value="F:flavin adenine dinucleotide binding"/>
    <property type="evidence" value="ECO:0007669"/>
    <property type="project" value="InterPro"/>
</dbReference>
<organism evidence="3 4">
    <name type="scientific">Acanthoscelides obtectus</name>
    <name type="common">Bean weevil</name>
    <name type="synonym">Bruchus obtectus</name>
    <dbReference type="NCBI Taxonomy" id="200917"/>
    <lineage>
        <taxon>Eukaryota</taxon>
        <taxon>Metazoa</taxon>
        <taxon>Ecdysozoa</taxon>
        <taxon>Arthropoda</taxon>
        <taxon>Hexapoda</taxon>
        <taxon>Insecta</taxon>
        <taxon>Pterygota</taxon>
        <taxon>Neoptera</taxon>
        <taxon>Endopterygota</taxon>
        <taxon>Coleoptera</taxon>
        <taxon>Polyphaga</taxon>
        <taxon>Cucujiformia</taxon>
        <taxon>Chrysomeloidea</taxon>
        <taxon>Chrysomelidae</taxon>
        <taxon>Bruchinae</taxon>
        <taxon>Bruchini</taxon>
        <taxon>Acanthoscelides</taxon>
    </lineage>
</organism>
<dbReference type="PANTHER" id="PTHR11552">
    <property type="entry name" value="GLUCOSE-METHANOL-CHOLINE GMC OXIDOREDUCTASE"/>
    <property type="match status" value="1"/>
</dbReference>
<comment type="caution">
    <text evidence="3">The sequence shown here is derived from an EMBL/GenBank/DDBJ whole genome shotgun (WGS) entry which is preliminary data.</text>
</comment>
<sequence length="103" mass="11783">MVLGGSSVLNAMIYIRGNRRDYDLWEMQGNTGWSYEDVLPYFLKSEDNRNPYLTRTPYHSTGGYLTVQESPWRTPLSIAFLQAGKELGYQPSYGQYVTDPTST</sequence>
<evidence type="ECO:0000313" key="3">
    <source>
        <dbReference type="EMBL" id="CAH2009401.1"/>
    </source>
</evidence>
<evidence type="ECO:0000259" key="2">
    <source>
        <dbReference type="Pfam" id="PF00732"/>
    </source>
</evidence>
<dbReference type="OrthoDB" id="269227at2759"/>
<protein>
    <recommendedName>
        <fullName evidence="2">Glucose-methanol-choline oxidoreductase N-terminal domain-containing protein</fullName>
    </recommendedName>
</protein>